<keyword evidence="5" id="KW-1015">Disulfide bond</keyword>
<accession>E4XYZ4</accession>
<evidence type="ECO:0000256" key="2">
    <source>
        <dbReference type="ARBA" id="ARBA00022729"/>
    </source>
</evidence>
<keyword evidence="1 7" id="KW-0245">EGF-like domain</keyword>
<protein>
    <recommendedName>
        <fullName evidence="8">EGF-like domain-containing protein</fullName>
    </recommendedName>
</protein>
<dbReference type="PANTHER" id="PTHR24039:SF28">
    <property type="entry name" value="EGF-LIKE DOMAIN-CONTAINING PROTEIN"/>
    <property type="match status" value="1"/>
</dbReference>
<dbReference type="PROSITE" id="PS01186">
    <property type="entry name" value="EGF_2"/>
    <property type="match status" value="1"/>
</dbReference>
<dbReference type="Pfam" id="PF12947">
    <property type="entry name" value="EGF_3"/>
    <property type="match status" value="1"/>
</dbReference>
<evidence type="ECO:0000256" key="4">
    <source>
        <dbReference type="ARBA" id="ARBA00022837"/>
    </source>
</evidence>
<evidence type="ECO:0000313" key="10">
    <source>
        <dbReference type="Proteomes" id="UP000001307"/>
    </source>
</evidence>
<keyword evidence="2" id="KW-0732">Signal</keyword>
<gene>
    <name evidence="9" type="ORF">GSOID_T00009944001</name>
</gene>
<name>E4XYZ4_OIKDI</name>
<keyword evidence="10" id="KW-1185">Reference proteome</keyword>
<evidence type="ECO:0000256" key="1">
    <source>
        <dbReference type="ARBA" id="ARBA00022536"/>
    </source>
</evidence>
<dbReference type="EMBL" id="FN653364">
    <property type="protein sequence ID" value="CBY14856.1"/>
    <property type="molecule type" value="Genomic_DNA"/>
</dbReference>
<evidence type="ECO:0000313" key="9">
    <source>
        <dbReference type="EMBL" id="CBY14856.1"/>
    </source>
</evidence>
<sequence>MYGGGDAPEDPLLGIIFTMTDPVVDWAEDSIKQVHIFTDIDYHYEDFSSSESSIRSYDFFTNGISGDLESWLPVDPITRSRQSFDFNPDKFKRNISEHDNIDDQFAEMEQIIVDAVEESLEIDDFVDFCASNPFQCHPDASCKNGDTSVECTCNANFEGNGFECEPINPCKSDSCNAEKEDCLKTGPSSFSCECKSGYQKSGSICQGKRF</sequence>
<evidence type="ECO:0000256" key="7">
    <source>
        <dbReference type="PROSITE-ProRule" id="PRU00076"/>
    </source>
</evidence>
<dbReference type="InParanoid" id="E4XYZ4"/>
<evidence type="ECO:0000256" key="5">
    <source>
        <dbReference type="ARBA" id="ARBA00023157"/>
    </source>
</evidence>
<dbReference type="PANTHER" id="PTHR24039">
    <property type="entry name" value="FIBRILLIN-RELATED"/>
    <property type="match status" value="1"/>
</dbReference>
<keyword evidence="4" id="KW-0106">Calcium</keyword>
<organism evidence="9">
    <name type="scientific">Oikopleura dioica</name>
    <name type="common">Tunicate</name>
    <dbReference type="NCBI Taxonomy" id="34765"/>
    <lineage>
        <taxon>Eukaryota</taxon>
        <taxon>Metazoa</taxon>
        <taxon>Chordata</taxon>
        <taxon>Tunicata</taxon>
        <taxon>Appendicularia</taxon>
        <taxon>Copelata</taxon>
        <taxon>Oikopleuridae</taxon>
        <taxon>Oikopleura</taxon>
    </lineage>
</organism>
<keyword evidence="6" id="KW-0325">Glycoprotein</keyword>
<dbReference type="Proteomes" id="UP000001307">
    <property type="component" value="Unassembled WGS sequence"/>
</dbReference>
<proteinExistence type="predicted"/>
<reference evidence="9" key="1">
    <citation type="journal article" date="2010" name="Science">
        <title>Plasticity of animal genome architecture unmasked by rapid evolution of a pelagic tunicate.</title>
        <authorList>
            <person name="Denoeud F."/>
            <person name="Henriet S."/>
            <person name="Mungpakdee S."/>
            <person name="Aury J.M."/>
            <person name="Da Silva C."/>
            <person name="Brinkmann H."/>
            <person name="Mikhaleva J."/>
            <person name="Olsen L.C."/>
            <person name="Jubin C."/>
            <person name="Canestro C."/>
            <person name="Bouquet J.M."/>
            <person name="Danks G."/>
            <person name="Poulain J."/>
            <person name="Campsteijn C."/>
            <person name="Adamski M."/>
            <person name="Cross I."/>
            <person name="Yadetie F."/>
            <person name="Muffato M."/>
            <person name="Louis A."/>
            <person name="Butcher S."/>
            <person name="Tsagkogeorga G."/>
            <person name="Konrad A."/>
            <person name="Singh S."/>
            <person name="Jensen M.F."/>
            <person name="Cong E.H."/>
            <person name="Eikeseth-Otteraa H."/>
            <person name="Noel B."/>
            <person name="Anthouard V."/>
            <person name="Porcel B.M."/>
            <person name="Kachouri-Lafond R."/>
            <person name="Nishino A."/>
            <person name="Ugolini M."/>
            <person name="Chourrout P."/>
            <person name="Nishida H."/>
            <person name="Aasland R."/>
            <person name="Huzurbazar S."/>
            <person name="Westhof E."/>
            <person name="Delsuc F."/>
            <person name="Lehrach H."/>
            <person name="Reinhardt R."/>
            <person name="Weissenbach J."/>
            <person name="Roy S.W."/>
            <person name="Artiguenave F."/>
            <person name="Postlethwait J.H."/>
            <person name="Manak J.R."/>
            <person name="Thompson E.M."/>
            <person name="Jaillon O."/>
            <person name="Du Pasquier L."/>
            <person name="Boudinot P."/>
            <person name="Liberles D.A."/>
            <person name="Volff J.N."/>
            <person name="Philippe H."/>
            <person name="Lenhard B."/>
            <person name="Roest Crollius H."/>
            <person name="Wincker P."/>
            <person name="Chourrout D."/>
        </authorList>
    </citation>
    <scope>NUCLEOTIDE SEQUENCE [LARGE SCALE GENOMIC DNA]</scope>
</reference>
<evidence type="ECO:0000256" key="3">
    <source>
        <dbReference type="ARBA" id="ARBA00022737"/>
    </source>
</evidence>
<comment type="caution">
    <text evidence="7">Lacks conserved residue(s) required for the propagation of feature annotation.</text>
</comment>
<dbReference type="AlphaFoldDB" id="E4XYZ4"/>
<dbReference type="InterPro" id="IPR024731">
    <property type="entry name" value="NELL2-like_EGF"/>
</dbReference>
<dbReference type="OrthoDB" id="286301at2759"/>
<dbReference type="PROSITE" id="PS50026">
    <property type="entry name" value="EGF_3"/>
    <property type="match status" value="1"/>
</dbReference>
<feature type="domain" description="EGF-like" evidence="8">
    <location>
        <begin position="125"/>
        <end position="165"/>
    </location>
</feature>
<evidence type="ECO:0000259" key="8">
    <source>
        <dbReference type="PROSITE" id="PS50026"/>
    </source>
</evidence>
<dbReference type="InterPro" id="IPR000742">
    <property type="entry name" value="EGF"/>
</dbReference>
<dbReference type="SMART" id="SM00181">
    <property type="entry name" value="EGF"/>
    <property type="match status" value="2"/>
</dbReference>
<dbReference type="Gene3D" id="2.10.25.10">
    <property type="entry name" value="Laminin"/>
    <property type="match status" value="1"/>
</dbReference>
<keyword evidence="3" id="KW-0677">Repeat</keyword>
<evidence type="ECO:0000256" key="6">
    <source>
        <dbReference type="ARBA" id="ARBA00023180"/>
    </source>
</evidence>